<keyword evidence="1" id="KW-0325">Glycoprotein</keyword>
<dbReference type="PANTHER" id="PTHR16675:SF193">
    <property type="entry name" value="LOC571647 PROTEIN-RELATED"/>
    <property type="match status" value="1"/>
</dbReference>
<evidence type="ECO:0000259" key="4">
    <source>
        <dbReference type="PROSITE" id="PS50835"/>
    </source>
</evidence>
<evidence type="ECO:0000256" key="1">
    <source>
        <dbReference type="ARBA" id="ARBA00023180"/>
    </source>
</evidence>
<dbReference type="FunFam" id="3.30.500.10:FF:000005">
    <property type="entry name" value="MHC class I antigen ZKA transcript variant 1"/>
    <property type="match status" value="4"/>
</dbReference>
<keyword evidence="2" id="KW-0393">Immunoglobulin domain</keyword>
<dbReference type="PRINTS" id="PR01638">
    <property type="entry name" value="MHCCLASSI"/>
</dbReference>
<reference evidence="5 6" key="1">
    <citation type="submission" date="2018-03" db="EMBL/GenBank/DDBJ databases">
        <title>Draft genome sequence of Rohu Carp (Labeo rohita).</title>
        <authorList>
            <person name="Das P."/>
            <person name="Kushwaha B."/>
            <person name="Joshi C.G."/>
            <person name="Kumar D."/>
            <person name="Nagpure N.S."/>
            <person name="Sahoo L."/>
            <person name="Das S.P."/>
            <person name="Bit A."/>
            <person name="Patnaik S."/>
            <person name="Meher P.K."/>
            <person name="Jayasankar P."/>
            <person name="Koringa P.G."/>
            <person name="Patel N.V."/>
            <person name="Hinsu A.T."/>
            <person name="Kumar R."/>
            <person name="Pandey M."/>
            <person name="Agarwal S."/>
            <person name="Srivastava S."/>
            <person name="Singh M."/>
            <person name="Iquebal M.A."/>
            <person name="Jaiswal S."/>
            <person name="Angadi U.B."/>
            <person name="Kumar N."/>
            <person name="Raza M."/>
            <person name="Shah T.M."/>
            <person name="Rai A."/>
            <person name="Jena J.K."/>
        </authorList>
    </citation>
    <scope>NUCLEOTIDE SEQUENCE [LARGE SCALE GENOMIC DNA]</scope>
    <source>
        <strain evidence="5">DASCIFA01</strain>
        <tissue evidence="5">Testis</tissue>
    </source>
</reference>
<dbReference type="GO" id="GO:0005615">
    <property type="term" value="C:extracellular space"/>
    <property type="evidence" value="ECO:0007669"/>
    <property type="project" value="TreeGrafter"/>
</dbReference>
<dbReference type="InterPro" id="IPR003006">
    <property type="entry name" value="Ig/MHC_CS"/>
</dbReference>
<feature type="domain" description="Ig-like" evidence="4">
    <location>
        <begin position="1255"/>
        <end position="1346"/>
    </location>
</feature>
<dbReference type="InterPro" id="IPR037055">
    <property type="entry name" value="MHC_I-like_Ag-recog_sf"/>
</dbReference>
<dbReference type="GO" id="GO:0009897">
    <property type="term" value="C:external side of plasma membrane"/>
    <property type="evidence" value="ECO:0007669"/>
    <property type="project" value="TreeGrafter"/>
</dbReference>
<dbReference type="EMBL" id="QBIY01011357">
    <property type="protein sequence ID" value="RXN32668.1"/>
    <property type="molecule type" value="Genomic_DNA"/>
</dbReference>
<dbReference type="Pfam" id="PF07654">
    <property type="entry name" value="C1-set"/>
    <property type="match status" value="5"/>
</dbReference>
<dbReference type="Gene3D" id="2.60.40.10">
    <property type="entry name" value="Immunoglobulins"/>
    <property type="match status" value="5"/>
</dbReference>
<dbReference type="PROSITE" id="PS50835">
    <property type="entry name" value="IG_LIKE"/>
    <property type="match status" value="5"/>
</dbReference>
<comment type="caution">
    <text evidence="5">The sequence shown here is derived from an EMBL/GenBank/DDBJ whole genome shotgun (WGS) entry which is preliminary data.</text>
</comment>
<organism evidence="5 6">
    <name type="scientific">Labeo rohita</name>
    <name type="common">Indian major carp</name>
    <name type="synonym">Cyprinus rohita</name>
    <dbReference type="NCBI Taxonomy" id="84645"/>
    <lineage>
        <taxon>Eukaryota</taxon>
        <taxon>Metazoa</taxon>
        <taxon>Chordata</taxon>
        <taxon>Craniata</taxon>
        <taxon>Vertebrata</taxon>
        <taxon>Euteleostomi</taxon>
        <taxon>Actinopterygii</taxon>
        <taxon>Neopterygii</taxon>
        <taxon>Teleostei</taxon>
        <taxon>Ostariophysi</taxon>
        <taxon>Cypriniformes</taxon>
        <taxon>Cyprinidae</taxon>
        <taxon>Labeoninae</taxon>
        <taxon>Labeonini</taxon>
        <taxon>Labeo</taxon>
    </lineage>
</organism>
<dbReference type="InterPro" id="IPR011161">
    <property type="entry name" value="MHC_I-like_Ag-recog"/>
</dbReference>
<feature type="domain" description="Ig-like" evidence="4">
    <location>
        <begin position="415"/>
        <end position="502"/>
    </location>
</feature>
<feature type="domain" description="Ig-like" evidence="4">
    <location>
        <begin position="975"/>
        <end position="1062"/>
    </location>
</feature>
<dbReference type="PANTHER" id="PTHR16675">
    <property type="entry name" value="MHC CLASS I-RELATED"/>
    <property type="match status" value="1"/>
</dbReference>
<dbReference type="InterPro" id="IPR003597">
    <property type="entry name" value="Ig_C1-set"/>
</dbReference>
<evidence type="ECO:0000256" key="3">
    <source>
        <dbReference type="RuleBase" id="RU004439"/>
    </source>
</evidence>
<dbReference type="GO" id="GO:0006955">
    <property type="term" value="P:immune response"/>
    <property type="evidence" value="ECO:0007669"/>
    <property type="project" value="TreeGrafter"/>
</dbReference>
<dbReference type="InterPro" id="IPR007110">
    <property type="entry name" value="Ig-like_dom"/>
</dbReference>
<sequence length="1349" mass="158191">MGHNESDLHVLQWRHGCEVEQQGSELVFSKGISEYAYDGENFLSFDDKVSQWIALVDAALPTKRKFDNVPILNQFTKGYLEKECVDWLNKFREYADEELRNGTPPDVHVFAKKLHTSEKTKLKLTCMATGFYPRDLMMTIREYRTSLPEYEVESTGIRPNHDGSFQLRKSVEINKAEVAEYDCFVTHKSIKEPVITEWEHQEKTTESLPAGFAYIEESVLEKGSTEKHSLYYIYTALSKTVDLPGIYQFTAMGLLDDIQIDYYNNVEQKKIPKQTWMKEKMQEDYWEKGTQSRKSKEQWFNVNVDILMKRMGHNDSDLHVLQWRHGCEVEQQGSELVFSKGISEYGNDGEDFLSFDIKESQWVASVDAARPTKRKWDNVPILNQYTKSYLEKECVDWLRKFKEYGDEELRKASPPDVHVFARKSSDESKLKLSCMATGFYAKDVMMTIRKYCTSLPEYDVESTGIRPNHDGTFQLKKSVEIQEDEKAEYSCFVSHRTFKSIMLTLEKHSLYYIYTVLSKPVDLPGIYQFTAMGLLDDIQIDYYNSVEQKKIPKQTWMKEKMQEDYWEKGTQSRKSKEQWFNVNIDIVMSRMNRSKSDLHVLQWRHGCEVEQQGDEVKFSKGISEYAYDGENFLSFDYKESQWVAPVFEALPTKVKWESVPILIQFTKGYLEKECVDWLNKFREYADYEIRKASSPYVHMFAKKSSDETKLKLSCMATGFYAKDVMMTIRKYCTSLPENETESTGIRPNHDGTFQLKKSVEIQEDEKAEYSCFVSHRTFKSIMLKFEKHSLYYIYTVLSKPVDLPGIYQFTAMGLLDDIQIDYYNSVEQKKIPKQTWMKEKMQEDYWEKGTQSRKSKEQWFNVNIDIVMSRMNRSKSDLHVLQWRHGCEVEQQGDEVKFSKGISEYAYDGENFLSFDYKESQWVAPVFEALPTKVKWESVPILIQFTKGYLEKECVDWLNKFREYADYEIRKASSPDVHVFARKSSDETKLKLSCMATGFYAKDVMMTIRKYCTSLPENDVESTGIRPNHDGTFQLKKSVEIQEDEKAEYDCFVSHRTFKSITLKLEKHSLYYIYAALSKTVDLPGIYQFTAMGLLDDIQIDYYNSVEQKKIPKQTWMKEKMQEDYWEKGTKSRKSKEQLFTVNIDIVMSRMNRSKSDLHVLQWRHGCEVEQQGDEVKFSKGISEYAYDGENFLSFDYKESQWIALVDAALPTKIKWDNVPILNQFTKGYLEKECVDWLNKFREYAGEELRHGSTPAVYVFAKRYIKDKSKLKLTCMATGFYPRDVILGIRKSHKSLPEDEVESTGIRPNHDGSYQLRKSVEIKEDEKAEYDCFVSHRALKEPIIITWGN</sequence>
<dbReference type="Pfam" id="PF00129">
    <property type="entry name" value="MHC_I"/>
    <property type="match status" value="5"/>
</dbReference>
<dbReference type="SMART" id="SM00407">
    <property type="entry name" value="IGc1"/>
    <property type="match status" value="5"/>
</dbReference>
<dbReference type="SUPFAM" id="SSF48726">
    <property type="entry name" value="Immunoglobulin"/>
    <property type="match status" value="5"/>
</dbReference>
<feature type="domain" description="Ig-like" evidence="4">
    <location>
        <begin position="105"/>
        <end position="196"/>
    </location>
</feature>
<dbReference type="Proteomes" id="UP000290572">
    <property type="component" value="Unassembled WGS sequence"/>
</dbReference>
<comment type="similarity">
    <text evidence="3">Belongs to the MHC class I family.</text>
</comment>
<name>A0A498NLP3_LABRO</name>
<dbReference type="STRING" id="84645.A0A498NLP3"/>
<dbReference type="InterPro" id="IPR036179">
    <property type="entry name" value="Ig-like_dom_sf"/>
</dbReference>
<dbReference type="InterPro" id="IPR011162">
    <property type="entry name" value="MHC_I/II-like_Ag-recog"/>
</dbReference>
<feature type="domain" description="Ig-like" evidence="4">
    <location>
        <begin position="695"/>
        <end position="782"/>
    </location>
</feature>
<dbReference type="InterPro" id="IPR050208">
    <property type="entry name" value="MHC_class-I_related"/>
</dbReference>
<keyword evidence="6" id="KW-1185">Reference proteome</keyword>
<gene>
    <name evidence="5" type="ORF">ROHU_016110</name>
</gene>
<dbReference type="PROSITE" id="PS00290">
    <property type="entry name" value="IG_MHC"/>
    <property type="match status" value="5"/>
</dbReference>
<proteinExistence type="inferred from homology"/>
<evidence type="ECO:0000313" key="6">
    <source>
        <dbReference type="Proteomes" id="UP000290572"/>
    </source>
</evidence>
<evidence type="ECO:0000256" key="2">
    <source>
        <dbReference type="ARBA" id="ARBA00023319"/>
    </source>
</evidence>
<dbReference type="InterPro" id="IPR001039">
    <property type="entry name" value="MHC_I_a_a1/a2"/>
</dbReference>
<dbReference type="InterPro" id="IPR013783">
    <property type="entry name" value="Ig-like_fold"/>
</dbReference>
<accession>A0A498NLP3</accession>
<protein>
    <submittedName>
        <fullName evidence="5">MHC class I antigen</fullName>
    </submittedName>
</protein>
<evidence type="ECO:0000313" key="5">
    <source>
        <dbReference type="EMBL" id="RXN32668.1"/>
    </source>
</evidence>
<dbReference type="SUPFAM" id="SSF54452">
    <property type="entry name" value="MHC antigen-recognition domain"/>
    <property type="match status" value="5"/>
</dbReference>
<dbReference type="Gene3D" id="3.30.500.10">
    <property type="entry name" value="MHC class I-like antigen recognition-like"/>
    <property type="match status" value="5"/>
</dbReference>